<dbReference type="EMBL" id="AMYB01000003">
    <property type="protein sequence ID" value="OAD04714.1"/>
    <property type="molecule type" value="Genomic_DNA"/>
</dbReference>
<keyword evidence="3" id="KW-1185">Reference proteome</keyword>
<evidence type="ECO:0000313" key="2">
    <source>
        <dbReference type="EMBL" id="OAD04714.1"/>
    </source>
</evidence>
<dbReference type="Gene3D" id="1.20.1280.50">
    <property type="match status" value="1"/>
</dbReference>
<evidence type="ECO:0000313" key="3">
    <source>
        <dbReference type="Proteomes" id="UP000077051"/>
    </source>
</evidence>
<dbReference type="AlphaFoldDB" id="A0A168MCF8"/>
<proteinExistence type="predicted"/>
<dbReference type="SUPFAM" id="SSF81383">
    <property type="entry name" value="F-box domain"/>
    <property type="match status" value="1"/>
</dbReference>
<organism evidence="2 3">
    <name type="scientific">Mucor lusitanicus CBS 277.49</name>
    <dbReference type="NCBI Taxonomy" id="747725"/>
    <lineage>
        <taxon>Eukaryota</taxon>
        <taxon>Fungi</taxon>
        <taxon>Fungi incertae sedis</taxon>
        <taxon>Mucoromycota</taxon>
        <taxon>Mucoromycotina</taxon>
        <taxon>Mucoromycetes</taxon>
        <taxon>Mucorales</taxon>
        <taxon>Mucorineae</taxon>
        <taxon>Mucoraceae</taxon>
        <taxon>Mucor</taxon>
    </lineage>
</organism>
<protein>
    <recommendedName>
        <fullName evidence="1">F-box domain-containing protein</fullName>
    </recommendedName>
</protein>
<dbReference type="VEuPathDB" id="FungiDB:MUCCIDRAFT_108546"/>
<dbReference type="InterPro" id="IPR001810">
    <property type="entry name" value="F-box_dom"/>
</dbReference>
<dbReference type="InterPro" id="IPR036047">
    <property type="entry name" value="F-box-like_dom_sf"/>
</dbReference>
<gene>
    <name evidence="2" type="ORF">MUCCIDRAFT_108546</name>
</gene>
<accession>A0A168MCF8</accession>
<feature type="domain" description="F-box" evidence="1">
    <location>
        <begin position="5"/>
        <end position="40"/>
    </location>
</feature>
<dbReference type="Proteomes" id="UP000077051">
    <property type="component" value="Unassembled WGS sequence"/>
</dbReference>
<sequence>MATTIDSLPCEVLINIFNCLDSFVEMLVCSHVNKRWRELCPSVMCSRNLTIETEQEATLFYWFLDVNEDKRRLIKHITVINTGEEFEGTERMLDLLTNSLETLDGKAYSAMFYIMFPNPEVVGTVFSKLKTIPDASGYHNIYNKLLYNLRHSLEKIEMGFPDNFDTSYSNTEAIIKNCDALHDLTIYLRPSNGTGVSGDFDTWLREHVRQIYSLKTLKIIIRQDCYPSLTKYLFHKYPNVETVIFEQLFTNYNWTTNNILGILQDIKAKPRFILECGVDYFKIDKVLQDLKSKNYMVSKGDASLLESFGALLQVKSDPAMVNEIPSLIKRPAPLRVRYPTREEILAAQDSDYSSFEDSSGDSFGDYEIWTTVR</sequence>
<name>A0A168MCF8_MUCCL</name>
<reference evidence="2 3" key="1">
    <citation type="submission" date="2015-06" db="EMBL/GenBank/DDBJ databases">
        <title>Expansion of signal transduction pathways in fungi by whole-genome duplication.</title>
        <authorList>
            <consortium name="DOE Joint Genome Institute"/>
            <person name="Corrochano L.M."/>
            <person name="Kuo A."/>
            <person name="Marcet-Houben M."/>
            <person name="Polaino S."/>
            <person name="Salamov A."/>
            <person name="Villalobos J.M."/>
            <person name="Alvarez M.I."/>
            <person name="Avalos J."/>
            <person name="Benito E.P."/>
            <person name="Benoit I."/>
            <person name="Burger G."/>
            <person name="Camino L.P."/>
            <person name="Canovas D."/>
            <person name="Cerda-Olmedo E."/>
            <person name="Cheng J.-F."/>
            <person name="Dominguez A."/>
            <person name="Elias M."/>
            <person name="Eslava A.P."/>
            <person name="Glaser F."/>
            <person name="Grimwood J."/>
            <person name="Gutierrez G."/>
            <person name="Heitman J."/>
            <person name="Henrissat B."/>
            <person name="Iturriaga E.A."/>
            <person name="Lang B.F."/>
            <person name="Lavin J.L."/>
            <person name="Lee S."/>
            <person name="Li W."/>
            <person name="Lindquist E."/>
            <person name="Lopez-Garcia S."/>
            <person name="Luque E.M."/>
            <person name="Marcos A.T."/>
            <person name="Martin J."/>
            <person name="Mccluskey K."/>
            <person name="Medina H.R."/>
            <person name="Miralles-Duran A."/>
            <person name="Miyazaki A."/>
            <person name="Munoz-Torres E."/>
            <person name="Oguiza J.A."/>
            <person name="Ohm R."/>
            <person name="Olmedo M."/>
            <person name="Orejas M."/>
            <person name="Ortiz-Castellanos L."/>
            <person name="Pisabarro A.G."/>
            <person name="Rodriguez-Romero J."/>
            <person name="Ruiz-Herrera J."/>
            <person name="Ruiz-Vazquez R."/>
            <person name="Sanz C."/>
            <person name="Schackwitz W."/>
            <person name="Schmutz J."/>
            <person name="Shahriari M."/>
            <person name="Shelest E."/>
            <person name="Silva-Franco F."/>
            <person name="Soanes D."/>
            <person name="Syed K."/>
            <person name="Tagua V.G."/>
            <person name="Talbot N.J."/>
            <person name="Thon M."/>
            <person name="De Vries R.P."/>
            <person name="Wiebenga A."/>
            <person name="Yadav J.S."/>
            <person name="Braun E.L."/>
            <person name="Baker S."/>
            <person name="Garre V."/>
            <person name="Horwitz B."/>
            <person name="Torres-Martinez S."/>
            <person name="Idnurm A."/>
            <person name="Herrera-Estrella A."/>
            <person name="Gabaldon T."/>
            <person name="Grigoriev I.V."/>
        </authorList>
    </citation>
    <scope>NUCLEOTIDE SEQUENCE [LARGE SCALE GENOMIC DNA]</scope>
    <source>
        <strain evidence="2 3">CBS 277.49</strain>
    </source>
</reference>
<dbReference type="Pfam" id="PF12937">
    <property type="entry name" value="F-box-like"/>
    <property type="match status" value="1"/>
</dbReference>
<comment type="caution">
    <text evidence="2">The sequence shown here is derived from an EMBL/GenBank/DDBJ whole genome shotgun (WGS) entry which is preliminary data.</text>
</comment>
<evidence type="ECO:0000259" key="1">
    <source>
        <dbReference type="Pfam" id="PF12937"/>
    </source>
</evidence>